<organism evidence="6 7">
    <name type="scientific">Fibrella aquatilis</name>
    <dbReference type="NCBI Taxonomy" id="2817059"/>
    <lineage>
        <taxon>Bacteria</taxon>
        <taxon>Pseudomonadati</taxon>
        <taxon>Bacteroidota</taxon>
        <taxon>Cytophagia</taxon>
        <taxon>Cytophagales</taxon>
        <taxon>Spirosomataceae</taxon>
        <taxon>Fibrella</taxon>
    </lineage>
</organism>
<evidence type="ECO:0000313" key="7">
    <source>
        <dbReference type="Proteomes" id="UP000664795"/>
    </source>
</evidence>
<accession>A0A939FZ39</accession>
<feature type="compositionally biased region" description="Low complexity" evidence="4">
    <location>
        <begin position="472"/>
        <end position="487"/>
    </location>
</feature>
<dbReference type="InterPro" id="IPR044505">
    <property type="entry name" value="GlgX_Isoamylase_N_E_set"/>
</dbReference>
<dbReference type="GO" id="GO:0004135">
    <property type="term" value="F:amylo-alpha-1,6-glucosidase activity"/>
    <property type="evidence" value="ECO:0007669"/>
    <property type="project" value="InterPro"/>
</dbReference>
<dbReference type="InterPro" id="IPR004193">
    <property type="entry name" value="Glyco_hydro_13_N"/>
</dbReference>
<dbReference type="CDD" id="cd02856">
    <property type="entry name" value="E_set_GDE_Isoamylase_N"/>
    <property type="match status" value="1"/>
</dbReference>
<protein>
    <submittedName>
        <fullName evidence="6">Glycogen debranching protein GlgX</fullName>
    </submittedName>
</protein>
<keyword evidence="3" id="KW-0326">Glycosidase</keyword>
<gene>
    <name evidence="6" type="primary">glgX</name>
    <name evidence="6" type="ORF">J2I48_00230</name>
</gene>
<dbReference type="InterPro" id="IPR013780">
    <property type="entry name" value="Glyco_hydro_b"/>
</dbReference>
<dbReference type="Gene3D" id="3.20.20.80">
    <property type="entry name" value="Glycosidases"/>
    <property type="match status" value="1"/>
</dbReference>
<dbReference type="Pfam" id="PF00128">
    <property type="entry name" value="Alpha-amylase"/>
    <property type="match status" value="1"/>
</dbReference>
<dbReference type="NCBIfam" id="TIGR02100">
    <property type="entry name" value="glgX_debranch"/>
    <property type="match status" value="1"/>
</dbReference>
<dbReference type="SUPFAM" id="SSF81296">
    <property type="entry name" value="E set domains"/>
    <property type="match status" value="1"/>
</dbReference>
<evidence type="ECO:0000259" key="5">
    <source>
        <dbReference type="SMART" id="SM00642"/>
    </source>
</evidence>
<dbReference type="InterPro" id="IPR014756">
    <property type="entry name" value="Ig_E-set"/>
</dbReference>
<dbReference type="Gene3D" id="2.60.40.10">
    <property type="entry name" value="Immunoglobulins"/>
    <property type="match status" value="1"/>
</dbReference>
<dbReference type="PANTHER" id="PTHR43002">
    <property type="entry name" value="GLYCOGEN DEBRANCHING ENZYME"/>
    <property type="match status" value="1"/>
</dbReference>
<comment type="caution">
    <text evidence="6">The sequence shown here is derived from an EMBL/GenBank/DDBJ whole genome shotgun (WGS) entry which is preliminary data.</text>
</comment>
<dbReference type="Pfam" id="PF02922">
    <property type="entry name" value="CBM_48"/>
    <property type="match status" value="1"/>
</dbReference>
<keyword evidence="7" id="KW-1185">Reference proteome</keyword>
<dbReference type="SUPFAM" id="SSF51011">
    <property type="entry name" value="Glycosyl hydrolase domain"/>
    <property type="match status" value="1"/>
</dbReference>
<dbReference type="InterPro" id="IPR011837">
    <property type="entry name" value="Glycogen_debranch_GlgX"/>
</dbReference>
<dbReference type="SUPFAM" id="SSF51445">
    <property type="entry name" value="(Trans)glycosidases"/>
    <property type="match status" value="1"/>
</dbReference>
<dbReference type="SMART" id="SM00642">
    <property type="entry name" value="Aamy"/>
    <property type="match status" value="1"/>
</dbReference>
<proteinExistence type="inferred from homology"/>
<evidence type="ECO:0000256" key="2">
    <source>
        <dbReference type="ARBA" id="ARBA00022801"/>
    </source>
</evidence>
<dbReference type="GO" id="GO:0005980">
    <property type="term" value="P:glycogen catabolic process"/>
    <property type="evidence" value="ECO:0007669"/>
    <property type="project" value="InterPro"/>
</dbReference>
<sequence length="701" mass="79296">MTTSPHASTATIPSRPGQPYPLGATVDEQGVNFSIYSENATGVSLCLFSSKRGERETHRIELTEKTENVWHIYLEGIKAGQLYGYRVDGPYAPEEGHYFNANKLLLDPYAREIHGVVGGENDALGYDYTSDADDRFMLMSDVDSGKVAPKSVVIDSTEFDWADDKAPRTAMHKSVVYEMHVKGFTFQHPTIDESIRGSYAALGTPEAIDYFKKLGITSIELLPVHQFSNESYWGYNSIGFFAPHNGYASSDNVVHEFKQMVKNLHEAGIEVILDVVYNHTSEGNQFGPTLSFKGIDNRVYYHTVPEDPQYYMNHTGTGNTFNLTHAQTLRLVMDSLRYWVQEMHVDGFRFDLASALIRNLGDNVSSFLDTANQDPILSQVKLIAEPWDIGSYHVGQFPVRWSEWNGKYRDCVRKFWKGDEGLAHEMTLRTLGSPDLYADGRGPGNSVNFIIAHDGFTLNDLVSYNEKHNEANGENNNDGESNNESWNMGAEGPTDDPAINAAREQQKRNFLTTLLLSQGAPMFMMGDEYGRTQHGNNNGYNQDSEISWFNWNWDDKNQALFDYTSQLIAVRQKYPLLNRRKFYLQEEIDWLRPDGQPFTPEDYANPDTRCLALWIDGARVEEQDETGQQISDTDEGKSKLLWVMNSYWGEIPFTLPAPHKSRTHYEVIVDTAAGEVESGKRIDVKTPFVVPGRSSVLLRMV</sequence>
<dbReference type="AlphaFoldDB" id="A0A939FZ39"/>
<evidence type="ECO:0000256" key="1">
    <source>
        <dbReference type="ARBA" id="ARBA00008061"/>
    </source>
</evidence>
<evidence type="ECO:0000256" key="3">
    <source>
        <dbReference type="ARBA" id="ARBA00023295"/>
    </source>
</evidence>
<evidence type="ECO:0000313" key="6">
    <source>
        <dbReference type="EMBL" id="MBO0929397.1"/>
    </source>
</evidence>
<dbReference type="InterPro" id="IPR006047">
    <property type="entry name" value="GH13_cat_dom"/>
</dbReference>
<dbReference type="EMBL" id="JAFMYU010000001">
    <property type="protein sequence ID" value="MBO0929397.1"/>
    <property type="molecule type" value="Genomic_DNA"/>
</dbReference>
<feature type="domain" description="Glycosyl hydrolase family 13 catalytic" evidence="5">
    <location>
        <begin position="178"/>
        <end position="571"/>
    </location>
</feature>
<keyword evidence="2" id="KW-0378">Hydrolase</keyword>
<dbReference type="InterPro" id="IPR017853">
    <property type="entry name" value="GH"/>
</dbReference>
<feature type="compositionally biased region" description="Polar residues" evidence="4">
    <location>
        <begin position="1"/>
        <end position="12"/>
    </location>
</feature>
<comment type="similarity">
    <text evidence="1">Belongs to the glycosyl hydrolase 13 family.</text>
</comment>
<dbReference type="RefSeq" id="WP_207333369.1">
    <property type="nucleotide sequence ID" value="NZ_JAFMYU010000001.1"/>
</dbReference>
<dbReference type="Proteomes" id="UP000664795">
    <property type="component" value="Unassembled WGS sequence"/>
</dbReference>
<reference evidence="6 7" key="1">
    <citation type="submission" date="2021-03" db="EMBL/GenBank/DDBJ databases">
        <title>Fibrella sp. HMF5036 genome sequencing and assembly.</title>
        <authorList>
            <person name="Kang H."/>
            <person name="Kim H."/>
            <person name="Bae S."/>
            <person name="Joh K."/>
        </authorList>
    </citation>
    <scope>NUCLEOTIDE SEQUENCE [LARGE SCALE GENOMIC DNA]</scope>
    <source>
        <strain evidence="6 7">HMF5036</strain>
    </source>
</reference>
<feature type="region of interest" description="Disordered" evidence="4">
    <location>
        <begin position="1"/>
        <end position="21"/>
    </location>
</feature>
<dbReference type="InterPro" id="IPR013783">
    <property type="entry name" value="Ig-like_fold"/>
</dbReference>
<name>A0A939FZ39_9BACT</name>
<dbReference type="CDD" id="cd11326">
    <property type="entry name" value="AmyAc_Glg_debranch"/>
    <property type="match status" value="1"/>
</dbReference>
<dbReference type="Gene3D" id="2.60.40.1180">
    <property type="entry name" value="Golgi alpha-mannosidase II"/>
    <property type="match status" value="1"/>
</dbReference>
<evidence type="ECO:0000256" key="4">
    <source>
        <dbReference type="SAM" id="MobiDB-lite"/>
    </source>
</evidence>
<feature type="region of interest" description="Disordered" evidence="4">
    <location>
        <begin position="468"/>
        <end position="498"/>
    </location>
</feature>